<gene>
    <name evidence="1" type="ORF">Vqi01_24060</name>
</gene>
<evidence type="ECO:0000313" key="1">
    <source>
        <dbReference type="EMBL" id="GIJ27244.1"/>
    </source>
</evidence>
<organism evidence="1 2">
    <name type="scientific">Micromonospora qiuiae</name>
    <dbReference type="NCBI Taxonomy" id="502268"/>
    <lineage>
        <taxon>Bacteria</taxon>
        <taxon>Bacillati</taxon>
        <taxon>Actinomycetota</taxon>
        <taxon>Actinomycetes</taxon>
        <taxon>Micromonosporales</taxon>
        <taxon>Micromonosporaceae</taxon>
        <taxon>Micromonospora</taxon>
    </lineage>
</organism>
<sequence length="80" mass="8879">MDPDGPQGKDIHSTVTDAENRATVYLMDGYGRARQTTNAKNQTMTLTWDDQHNVTQLQEDNGAVSSWKYDAKTGYPTGGR</sequence>
<comment type="caution">
    <text evidence="1">The sequence shown here is derived from an EMBL/GenBank/DDBJ whole genome shotgun (WGS) entry which is preliminary data.</text>
</comment>
<dbReference type="RefSeq" id="WP_204034822.1">
    <property type="nucleotide sequence ID" value="NZ_BOPC01000030.1"/>
</dbReference>
<dbReference type="Proteomes" id="UP000653076">
    <property type="component" value="Unassembled WGS sequence"/>
</dbReference>
<dbReference type="Gene3D" id="2.180.10.10">
    <property type="entry name" value="RHS repeat-associated core"/>
    <property type="match status" value="1"/>
</dbReference>
<dbReference type="EMBL" id="BOPC01000030">
    <property type="protein sequence ID" value="GIJ27244.1"/>
    <property type="molecule type" value="Genomic_DNA"/>
</dbReference>
<reference evidence="1 2" key="1">
    <citation type="submission" date="2021-01" db="EMBL/GenBank/DDBJ databases">
        <title>Whole genome shotgun sequence of Verrucosispora qiuiae NBRC 106684.</title>
        <authorList>
            <person name="Komaki H."/>
            <person name="Tamura T."/>
        </authorList>
    </citation>
    <scope>NUCLEOTIDE SEQUENCE [LARGE SCALE GENOMIC DNA]</scope>
    <source>
        <strain evidence="1 2">NBRC 106684</strain>
    </source>
</reference>
<accession>A0ABQ4JAP9</accession>
<evidence type="ECO:0008006" key="3">
    <source>
        <dbReference type="Google" id="ProtNLM"/>
    </source>
</evidence>
<name>A0ABQ4JAP9_9ACTN</name>
<protein>
    <recommendedName>
        <fullName evidence="3">YD repeat-containing protein</fullName>
    </recommendedName>
</protein>
<evidence type="ECO:0000313" key="2">
    <source>
        <dbReference type="Proteomes" id="UP000653076"/>
    </source>
</evidence>
<keyword evidence="2" id="KW-1185">Reference proteome</keyword>
<proteinExistence type="predicted"/>